<dbReference type="Gene3D" id="3.40.50.880">
    <property type="match status" value="1"/>
</dbReference>
<comment type="caution">
    <text evidence="2">The sequence shown here is derived from an EMBL/GenBank/DDBJ whole genome shotgun (WGS) entry which is preliminary data.</text>
</comment>
<evidence type="ECO:0000313" key="2">
    <source>
        <dbReference type="EMBL" id="PXF22124.1"/>
    </source>
</evidence>
<dbReference type="PANTHER" id="PTHR42695:SF5">
    <property type="entry name" value="GLUTAMINE AMIDOTRANSFERASE YLR126C-RELATED"/>
    <property type="match status" value="1"/>
</dbReference>
<protein>
    <recommendedName>
        <fullName evidence="1">Glutamine amidotransferase domain-containing protein</fullName>
    </recommendedName>
</protein>
<gene>
    <name evidence="2" type="ORF">CXX69_01670</name>
</gene>
<dbReference type="Pfam" id="PF00117">
    <property type="entry name" value="GATase"/>
    <property type="match status" value="1"/>
</dbReference>
<sequence length="342" mass="37136">MGVEDRLNGAHRVENRLLVDHPVPSSGGPVHAGGFQPIAATEAMGAHTRVVLLDLLVELSEFGHGGNQEMVRPLADSGSVEVLLLTPQMQSHEAGERAQSEGETLLTEDDVPHWDDDFGFWQECELQMGGNPVTFRRIAMPLHGDDELTAQWFNGLGVDALYCGGSRRNVSIWEDWMEGCAALMRASVSSGTPTLGICFGHQLLCKALGATITRADSLSNGVWDLDLTAEGRSDRLFQARRTGADDSPVVLFTHKDHVVTVPDCCTLLGSTEHNPVTAVRVYDGGGNALPSWGVQFHPEAAKTRVERAFEWGHITEEEMDSFQREHDGAGILASFASVVLEN</sequence>
<evidence type="ECO:0000259" key="1">
    <source>
        <dbReference type="Pfam" id="PF00117"/>
    </source>
</evidence>
<dbReference type="AlphaFoldDB" id="A0A2V3HSL0"/>
<organism evidence="2 3">
    <name type="scientific">Candidatus Thalassarchaeum betae</name>
    <dbReference type="NCBI Taxonomy" id="2599289"/>
    <lineage>
        <taxon>Archaea</taxon>
        <taxon>Methanobacteriati</taxon>
        <taxon>Thermoplasmatota</taxon>
        <taxon>Candidatus Poseidoniia</taxon>
        <taxon>Candidatus Poseidoniales</taxon>
        <taxon>Candidatus Thalassarchaeaceae</taxon>
        <taxon>Candidatus Thalassarchaeum</taxon>
    </lineage>
</organism>
<evidence type="ECO:0000313" key="3">
    <source>
        <dbReference type="Proteomes" id="UP000248161"/>
    </source>
</evidence>
<reference evidence="2 3" key="1">
    <citation type="journal article" date="2015" name="Nat. Commun.">
        <title>Genomic and transcriptomic evidence for scavenging of diverse organic compounds by widespread deep-sea archaea.</title>
        <authorList>
            <person name="Li M."/>
            <person name="Baker B.J."/>
            <person name="Anantharaman K."/>
            <person name="Jain S."/>
            <person name="Breier J.A."/>
            <person name="Dick G.J."/>
        </authorList>
    </citation>
    <scope>NUCLEOTIDE SEQUENCE [LARGE SCALE GENOMIC DNA]</scope>
    <source>
        <strain evidence="2">Cayman_51_deep</strain>
    </source>
</reference>
<dbReference type="SUPFAM" id="SSF52317">
    <property type="entry name" value="Class I glutamine amidotransferase-like"/>
    <property type="match status" value="1"/>
</dbReference>
<name>A0A2V3HSL0_9ARCH</name>
<dbReference type="PANTHER" id="PTHR42695">
    <property type="entry name" value="GLUTAMINE AMIDOTRANSFERASE YLR126C-RELATED"/>
    <property type="match status" value="1"/>
</dbReference>
<dbReference type="CDD" id="cd01741">
    <property type="entry name" value="GATase1_1"/>
    <property type="match status" value="1"/>
</dbReference>
<dbReference type="InterPro" id="IPR029062">
    <property type="entry name" value="Class_I_gatase-like"/>
</dbReference>
<dbReference type="InterPro" id="IPR044992">
    <property type="entry name" value="ChyE-like"/>
</dbReference>
<dbReference type="PROSITE" id="PS51273">
    <property type="entry name" value="GATASE_TYPE_1"/>
    <property type="match status" value="1"/>
</dbReference>
<dbReference type="PRINTS" id="PR00096">
    <property type="entry name" value="GATASE"/>
</dbReference>
<dbReference type="GO" id="GO:0005829">
    <property type="term" value="C:cytosol"/>
    <property type="evidence" value="ECO:0007669"/>
    <property type="project" value="TreeGrafter"/>
</dbReference>
<accession>A0A2V3HSL0</accession>
<dbReference type="Proteomes" id="UP000248161">
    <property type="component" value="Unassembled WGS sequence"/>
</dbReference>
<dbReference type="EMBL" id="PSPG01000003">
    <property type="protein sequence ID" value="PXF22124.1"/>
    <property type="molecule type" value="Genomic_DNA"/>
</dbReference>
<feature type="domain" description="Glutamine amidotransferase" evidence="1">
    <location>
        <begin position="177"/>
        <end position="304"/>
    </location>
</feature>
<dbReference type="InterPro" id="IPR017926">
    <property type="entry name" value="GATASE"/>
</dbReference>
<proteinExistence type="predicted"/>